<dbReference type="InterPro" id="IPR011712">
    <property type="entry name" value="Sig_transdc_His_kin_sub3_dim/P"/>
</dbReference>
<dbReference type="AlphaFoldDB" id="A0A1I6RPK6"/>
<dbReference type="InterPro" id="IPR036890">
    <property type="entry name" value="HATPase_C_sf"/>
</dbReference>
<keyword evidence="9" id="KW-1133">Transmembrane helix</keyword>
<evidence type="ECO:0000313" key="12">
    <source>
        <dbReference type="EMBL" id="SFS66649.1"/>
    </source>
</evidence>
<organism evidence="12 13">
    <name type="scientific">Saccharopolyspora flava</name>
    <dbReference type="NCBI Taxonomy" id="95161"/>
    <lineage>
        <taxon>Bacteria</taxon>
        <taxon>Bacillati</taxon>
        <taxon>Actinomycetota</taxon>
        <taxon>Actinomycetes</taxon>
        <taxon>Pseudonocardiales</taxon>
        <taxon>Pseudonocardiaceae</taxon>
        <taxon>Saccharopolyspora</taxon>
    </lineage>
</organism>
<dbReference type="InterPro" id="IPR050482">
    <property type="entry name" value="Sensor_HK_TwoCompSys"/>
</dbReference>
<feature type="transmembrane region" description="Helical" evidence="9">
    <location>
        <begin position="55"/>
        <end position="73"/>
    </location>
</feature>
<evidence type="ECO:0000256" key="5">
    <source>
        <dbReference type="ARBA" id="ARBA00022741"/>
    </source>
</evidence>
<dbReference type="Gene3D" id="1.20.5.1930">
    <property type="match status" value="1"/>
</dbReference>
<accession>A0A1I6RPK6</accession>
<keyword evidence="4" id="KW-0808">Transferase</keyword>
<dbReference type="CDD" id="cd16917">
    <property type="entry name" value="HATPase_UhpB-NarQ-NarX-like"/>
    <property type="match status" value="1"/>
</dbReference>
<evidence type="ECO:0000259" key="10">
    <source>
        <dbReference type="Pfam" id="PF02518"/>
    </source>
</evidence>
<dbReference type="STRING" id="95161.SAMN05660874_02474"/>
<dbReference type="EMBL" id="FOZX01000003">
    <property type="protein sequence ID" value="SFS66649.1"/>
    <property type="molecule type" value="Genomic_DNA"/>
</dbReference>
<feature type="transmembrane region" description="Helical" evidence="9">
    <location>
        <begin position="80"/>
        <end position="102"/>
    </location>
</feature>
<dbReference type="Proteomes" id="UP000198852">
    <property type="component" value="Unassembled WGS sequence"/>
</dbReference>
<keyword evidence="13" id="KW-1185">Reference proteome</keyword>
<dbReference type="GO" id="GO:0005524">
    <property type="term" value="F:ATP binding"/>
    <property type="evidence" value="ECO:0007669"/>
    <property type="project" value="UniProtKB-KW"/>
</dbReference>
<feature type="domain" description="Histidine kinase/HSP90-like ATPase" evidence="10">
    <location>
        <begin position="313"/>
        <end position="405"/>
    </location>
</feature>
<evidence type="ECO:0000256" key="7">
    <source>
        <dbReference type="ARBA" id="ARBA00022840"/>
    </source>
</evidence>
<name>A0A1I6RPK6_9PSEU</name>
<keyword evidence="3" id="KW-0597">Phosphoprotein</keyword>
<dbReference type="Pfam" id="PF07730">
    <property type="entry name" value="HisKA_3"/>
    <property type="match status" value="1"/>
</dbReference>
<keyword evidence="8" id="KW-0902">Two-component regulatory system</keyword>
<dbReference type="OrthoDB" id="227596at2"/>
<evidence type="ECO:0000256" key="1">
    <source>
        <dbReference type="ARBA" id="ARBA00000085"/>
    </source>
</evidence>
<keyword evidence="7" id="KW-0067">ATP-binding</keyword>
<dbReference type="GO" id="GO:0046983">
    <property type="term" value="F:protein dimerization activity"/>
    <property type="evidence" value="ECO:0007669"/>
    <property type="project" value="InterPro"/>
</dbReference>
<keyword evidence="9" id="KW-0812">Transmembrane</keyword>
<evidence type="ECO:0000256" key="6">
    <source>
        <dbReference type="ARBA" id="ARBA00022777"/>
    </source>
</evidence>
<reference evidence="13" key="1">
    <citation type="submission" date="2016-10" db="EMBL/GenBank/DDBJ databases">
        <authorList>
            <person name="Varghese N."/>
            <person name="Submissions S."/>
        </authorList>
    </citation>
    <scope>NUCLEOTIDE SEQUENCE [LARGE SCALE GENOMIC DNA]</scope>
    <source>
        <strain evidence="13">DSM 44771</strain>
    </source>
</reference>
<dbReference type="PANTHER" id="PTHR24421">
    <property type="entry name" value="NITRATE/NITRITE SENSOR PROTEIN NARX-RELATED"/>
    <property type="match status" value="1"/>
</dbReference>
<keyword evidence="6 12" id="KW-0418">Kinase</keyword>
<dbReference type="Gene3D" id="3.30.565.10">
    <property type="entry name" value="Histidine kinase-like ATPase, C-terminal domain"/>
    <property type="match status" value="1"/>
</dbReference>
<feature type="domain" description="Signal transduction histidine kinase subgroup 3 dimerisation and phosphoacceptor" evidence="11">
    <location>
        <begin position="200"/>
        <end position="266"/>
    </location>
</feature>
<dbReference type="RefSeq" id="WP_093416393.1">
    <property type="nucleotide sequence ID" value="NZ_FOZX01000003.1"/>
</dbReference>
<dbReference type="PANTHER" id="PTHR24421:SF10">
    <property type="entry name" value="NITRATE_NITRITE SENSOR PROTEIN NARQ"/>
    <property type="match status" value="1"/>
</dbReference>
<dbReference type="GO" id="GO:0016020">
    <property type="term" value="C:membrane"/>
    <property type="evidence" value="ECO:0007669"/>
    <property type="project" value="InterPro"/>
</dbReference>
<keyword evidence="5" id="KW-0547">Nucleotide-binding</keyword>
<feature type="transmembrane region" description="Helical" evidence="9">
    <location>
        <begin position="147"/>
        <end position="168"/>
    </location>
</feature>
<comment type="catalytic activity">
    <reaction evidence="1">
        <text>ATP + protein L-histidine = ADP + protein N-phospho-L-histidine.</text>
        <dbReference type="EC" id="2.7.13.3"/>
    </reaction>
</comment>
<gene>
    <name evidence="12" type="ORF">SAMN05660874_02474</name>
</gene>
<feature type="transmembrane region" description="Helical" evidence="9">
    <location>
        <begin position="108"/>
        <end position="135"/>
    </location>
</feature>
<dbReference type="InterPro" id="IPR003594">
    <property type="entry name" value="HATPase_dom"/>
</dbReference>
<feature type="transmembrane region" description="Helical" evidence="9">
    <location>
        <begin position="18"/>
        <end position="43"/>
    </location>
</feature>
<evidence type="ECO:0000256" key="3">
    <source>
        <dbReference type="ARBA" id="ARBA00022553"/>
    </source>
</evidence>
<evidence type="ECO:0000313" key="13">
    <source>
        <dbReference type="Proteomes" id="UP000198852"/>
    </source>
</evidence>
<keyword evidence="9" id="KW-0472">Membrane</keyword>
<evidence type="ECO:0000259" key="11">
    <source>
        <dbReference type="Pfam" id="PF07730"/>
    </source>
</evidence>
<proteinExistence type="predicted"/>
<protein>
    <recommendedName>
        <fullName evidence="2">histidine kinase</fullName>
        <ecNumber evidence="2">2.7.13.3</ecNumber>
    </recommendedName>
</protein>
<dbReference type="EC" id="2.7.13.3" evidence="2"/>
<evidence type="ECO:0000256" key="9">
    <source>
        <dbReference type="SAM" id="Phobius"/>
    </source>
</evidence>
<dbReference type="SUPFAM" id="SSF55874">
    <property type="entry name" value="ATPase domain of HSP90 chaperone/DNA topoisomerase II/histidine kinase"/>
    <property type="match status" value="1"/>
</dbReference>
<evidence type="ECO:0000256" key="8">
    <source>
        <dbReference type="ARBA" id="ARBA00023012"/>
    </source>
</evidence>
<evidence type="ECO:0000256" key="4">
    <source>
        <dbReference type="ARBA" id="ARBA00022679"/>
    </source>
</evidence>
<dbReference type="GO" id="GO:0000155">
    <property type="term" value="F:phosphorelay sensor kinase activity"/>
    <property type="evidence" value="ECO:0007669"/>
    <property type="project" value="InterPro"/>
</dbReference>
<sequence length="413" mass="44496">MVDQVAGRLVFSRSRSGLWAWALNHRVTLFDVSFVLAASVLYVFDAALADHPPSIPWWVPMAIGGPAGLLLTLRRRAPWTVLLLLVATAVGLTAFQLSIGALNLVIQVALYTVCVRTTPSMMVAAAALAMCYPVSDAIAYGMGPLMGALRVIGAVVNLVIVVGLAYAVQIGRRRAEQLERTLALLDDARDQLAADAASIERARIAREFHDIVSHNLSVVALRAGVARAVIDRDPDHARQTLQELESSSRGALGEMRDMLTALRERDSSGKETIDWQPTPTLDGLDALVDSVRGGQVTWKLDRRGPVRELGAGVEMTAYRIVQEAMTNVLKHAGSGRARVLVEYAAATLRIEVTNELAATEGEVQRPVSQQSGHGLIGLRERVALLGGTLTAHPVMNGFRLEAVLPCPENSDLT</sequence>
<evidence type="ECO:0000256" key="2">
    <source>
        <dbReference type="ARBA" id="ARBA00012438"/>
    </source>
</evidence>
<dbReference type="Pfam" id="PF02518">
    <property type="entry name" value="HATPase_c"/>
    <property type="match status" value="1"/>
</dbReference>